<dbReference type="RefSeq" id="WP_022775736.1">
    <property type="nucleotide sequence ID" value="NC_022576.1"/>
</dbReference>
<dbReference type="PROSITE" id="PS52050">
    <property type="entry name" value="WYL"/>
    <property type="match status" value="1"/>
</dbReference>
<dbReference type="Proteomes" id="UP000017184">
    <property type="component" value="Chromosome"/>
</dbReference>
<dbReference type="InterPro" id="IPR057727">
    <property type="entry name" value="WCX_dom"/>
</dbReference>
<protein>
    <submittedName>
        <fullName evidence="4">Transcriptional factor-like protein</fullName>
    </submittedName>
</protein>
<evidence type="ECO:0000259" key="2">
    <source>
        <dbReference type="Pfam" id="PF13280"/>
    </source>
</evidence>
<proteinExistence type="predicted"/>
<dbReference type="EMBL" id="CP004885">
    <property type="protein sequence ID" value="AGX88326.1"/>
    <property type="molecule type" value="Genomic_DNA"/>
</dbReference>
<feature type="domain" description="WCX" evidence="3">
    <location>
        <begin position="255"/>
        <end position="333"/>
    </location>
</feature>
<dbReference type="HOGENOM" id="CLU_041141_0_1_4"/>
<feature type="domain" description="WYL" evidence="2">
    <location>
        <begin position="152"/>
        <end position="220"/>
    </location>
</feature>
<feature type="coiled-coil region" evidence="1">
    <location>
        <begin position="29"/>
        <end position="63"/>
    </location>
</feature>
<dbReference type="Pfam" id="PF13280">
    <property type="entry name" value="WYL"/>
    <property type="match status" value="1"/>
</dbReference>
<gene>
    <name evidence="4" type="ORF">Cenrod_2262</name>
</gene>
<dbReference type="PANTHER" id="PTHR34580:SF1">
    <property type="entry name" value="PROTEIN PAFC"/>
    <property type="match status" value="1"/>
</dbReference>
<dbReference type="AlphaFoldDB" id="U5N9V3"/>
<sequence length="340" mass="38475">MFSTHRQRRCHAIWVALPDYDSTAPGKTMRELLQALRKHYDDCKNEEAQVRTLQGDLQLMRSRKEIVCCHGTNEGTALRYRRSPQVALPVHLDDLQHGLLQQGVPQDLVREFLHRLQNADSYFRLQPGCFLTVPDTVLLTPNARPDPTIQSEIILAIRQRCVLKACYRTRGETTARERWLHPVGVMLRGPQHYLVAYDQADLKQSQQMARVYAIQRLEDVVALTDTVCALPDPSQTVEQLAKTQGLANFVQNTTPVTVKLLARGYVCTLLQENRISPNQTVNVDAQGHTAVVTFTTTLSGTLYRWLLGFGDKVEVLEPNELRTTMASQARSLAEQYQGIS</sequence>
<reference evidence="4 5" key="1">
    <citation type="journal article" date="2013" name="Genome Biol.">
        <title>Genomic analysis reveals key aspects of prokaryotic symbiosis in the phototrophic consortium "Chlorochromatium aggregatum".</title>
        <authorList>
            <person name="Liu Z."/>
            <person name="Muller J."/>
            <person name="Li T."/>
            <person name="Alvey R.M."/>
            <person name="Vogl K."/>
            <person name="Frigaard N.U."/>
            <person name="Rockwell N.C."/>
            <person name="Boyd E.S."/>
            <person name="Tomsho L.P."/>
            <person name="Schuster S.C."/>
            <person name="Henke P."/>
            <person name="Rohde M."/>
            <person name="Overmann J."/>
            <person name="Bryant D.A."/>
        </authorList>
    </citation>
    <scope>NUCLEOTIDE SEQUENCE [LARGE SCALE GENOMIC DNA]</scope>
    <source>
        <strain evidence="4">CR</strain>
    </source>
</reference>
<keyword evidence="1" id="KW-0175">Coiled coil</keyword>
<evidence type="ECO:0000313" key="5">
    <source>
        <dbReference type="Proteomes" id="UP000017184"/>
    </source>
</evidence>
<dbReference type="InterPro" id="IPR051534">
    <property type="entry name" value="CBASS_pafABC_assoc_protein"/>
</dbReference>
<keyword evidence="5" id="KW-1185">Reference proteome</keyword>
<dbReference type="InterPro" id="IPR026881">
    <property type="entry name" value="WYL_dom"/>
</dbReference>
<dbReference type="PANTHER" id="PTHR34580">
    <property type="match status" value="1"/>
</dbReference>
<organism evidence="4 5">
    <name type="scientific">Candidatus Symbiobacter mobilis CR</name>
    <dbReference type="NCBI Taxonomy" id="946483"/>
    <lineage>
        <taxon>Bacteria</taxon>
        <taxon>Pseudomonadati</taxon>
        <taxon>Pseudomonadota</taxon>
        <taxon>Betaproteobacteria</taxon>
        <taxon>Burkholderiales</taxon>
        <taxon>Comamonadaceae</taxon>
    </lineage>
</organism>
<evidence type="ECO:0000259" key="3">
    <source>
        <dbReference type="Pfam" id="PF25583"/>
    </source>
</evidence>
<dbReference type="STRING" id="946483.Cenrod_2262"/>
<evidence type="ECO:0000256" key="1">
    <source>
        <dbReference type="SAM" id="Coils"/>
    </source>
</evidence>
<accession>U5N9V3</accession>
<name>U5N9V3_9BURK</name>
<dbReference type="eggNOG" id="COG2378">
    <property type="taxonomic scope" value="Bacteria"/>
</dbReference>
<dbReference type="Pfam" id="PF25583">
    <property type="entry name" value="WCX"/>
    <property type="match status" value="1"/>
</dbReference>
<dbReference type="OrthoDB" id="8595817at2"/>
<dbReference type="KEGG" id="cbx:Cenrod_2262"/>
<evidence type="ECO:0000313" key="4">
    <source>
        <dbReference type="EMBL" id="AGX88326.1"/>
    </source>
</evidence>